<comment type="caution">
    <text evidence="1">The sequence shown here is derived from an EMBL/GenBank/DDBJ whole genome shotgun (WGS) entry which is preliminary data.</text>
</comment>
<keyword evidence="2" id="KW-1185">Reference proteome</keyword>
<dbReference type="Proteomes" id="UP000295087">
    <property type="component" value="Unassembled WGS sequence"/>
</dbReference>
<proteinExistence type="predicted"/>
<evidence type="ECO:0000313" key="2">
    <source>
        <dbReference type="Proteomes" id="UP000295087"/>
    </source>
</evidence>
<dbReference type="EMBL" id="SNXK01000004">
    <property type="protein sequence ID" value="TDP38003.1"/>
    <property type="molecule type" value="Genomic_DNA"/>
</dbReference>
<protein>
    <submittedName>
        <fullName evidence="1">Uncharacterized protein</fullName>
    </submittedName>
</protein>
<accession>A0A4R6PK53</accession>
<name>A0A4R6PK53_NOCIG</name>
<sequence length="350" mass="39141">MELLPDTRLTDLFARLRAADFRDCTRTDIERACRAMGGTLASDGSVDIPDMPAGTHTFGDDDPYDENKPCRLFSVPVAKIEPEQFRTYLDRAVAAWGEPSWYSGLSEDLDVGWIDGPTLYTLELAADGDLELGIRSVEVDGNRRWWNWKTQYHYPEFLDEDDWIPADEHDLEYTSADDYEVDYTWSAGPSGRGAEVWSVYTLAHLRGLLTDLVTSLHLAMRALGPGPQPLVLDFYDLEQSPDRQVRFTLSSNEIRVSAAVTDATRHHLAALGFTERPDDTALRCWSDVSTDARAAATVTTVLLHRLGLGTEYLTMHESGDPLSIPGFSVDLDVDLVDPDEDEDDDEEDDS</sequence>
<reference evidence="1 2" key="1">
    <citation type="submission" date="2019-03" db="EMBL/GenBank/DDBJ databases">
        <title>Genomic Encyclopedia of Type Strains, Phase IV (KMG-IV): sequencing the most valuable type-strain genomes for metagenomic binning, comparative biology and taxonomic classification.</title>
        <authorList>
            <person name="Goeker M."/>
        </authorList>
    </citation>
    <scope>NUCLEOTIDE SEQUENCE [LARGE SCALE GENOMIC DNA]</scope>
    <source>
        <strain evidence="1 2">DSM 44496</strain>
    </source>
</reference>
<evidence type="ECO:0000313" key="1">
    <source>
        <dbReference type="EMBL" id="TDP38003.1"/>
    </source>
</evidence>
<gene>
    <name evidence="1" type="ORF">DFR75_104355</name>
</gene>
<dbReference type="RefSeq" id="WP_067488929.1">
    <property type="nucleotide sequence ID" value="NZ_JBHXPO010000008.1"/>
</dbReference>
<organism evidence="1 2">
    <name type="scientific">Nocardia ignorata</name>
    <dbReference type="NCBI Taxonomy" id="145285"/>
    <lineage>
        <taxon>Bacteria</taxon>
        <taxon>Bacillati</taxon>
        <taxon>Actinomycetota</taxon>
        <taxon>Actinomycetes</taxon>
        <taxon>Mycobacteriales</taxon>
        <taxon>Nocardiaceae</taxon>
        <taxon>Nocardia</taxon>
    </lineage>
</organism>
<dbReference type="AlphaFoldDB" id="A0A4R6PK53"/>